<reference evidence="6" key="1">
    <citation type="journal article" date="2018" name="Genome Announc.">
        <title>First complete genome sequence of Yersinia massiliensis.</title>
        <authorList>
            <person name="Thomas M.C."/>
            <person name="Arling V."/>
            <person name="Goji N."/>
            <person name="Janzen T.W."/>
            <person name="Duceppe M.-O."/>
            <person name="Mathews A."/>
            <person name="Carrillo C."/>
            <person name="Amoako K."/>
        </authorList>
    </citation>
    <scope>NUCLEOTIDE SEQUENCE [LARGE SCALE GENOMIC DNA]</scope>
    <source>
        <strain evidence="6">GTA</strain>
        <plasmid evidence="6">unnamed2</plasmid>
    </source>
</reference>
<evidence type="ECO:0000256" key="3">
    <source>
        <dbReference type="ARBA" id="ARBA00022840"/>
    </source>
</evidence>
<dbReference type="InterPro" id="IPR027417">
    <property type="entry name" value="P-loop_NTPase"/>
</dbReference>
<dbReference type="InterPro" id="IPR001482">
    <property type="entry name" value="T2SS/T4SS_dom"/>
</dbReference>
<dbReference type="Gene3D" id="3.30.450.90">
    <property type="match status" value="1"/>
</dbReference>
<comment type="similarity">
    <text evidence="1">Belongs to the GSP E family.</text>
</comment>
<keyword evidence="3" id="KW-0067">ATP-binding</keyword>
<keyword evidence="6" id="KW-1185">Reference proteome</keyword>
<dbReference type="Proteomes" id="UP000240908">
    <property type="component" value="Plasmid unnamed2"/>
</dbReference>
<evidence type="ECO:0000256" key="1">
    <source>
        <dbReference type="ARBA" id="ARBA00006611"/>
    </source>
</evidence>
<proteinExistence type="inferred from homology"/>
<protein>
    <submittedName>
        <fullName evidence="5">Pilus assembly protein PilQ</fullName>
    </submittedName>
</protein>
<dbReference type="EMBL" id="CP028489">
    <property type="protein sequence ID" value="AVX40723.1"/>
    <property type="molecule type" value="Genomic_DNA"/>
</dbReference>
<evidence type="ECO:0000313" key="6">
    <source>
        <dbReference type="Proteomes" id="UP000240908"/>
    </source>
</evidence>
<dbReference type="PANTHER" id="PTHR30258">
    <property type="entry name" value="TYPE II SECRETION SYSTEM PROTEIN GSPE-RELATED"/>
    <property type="match status" value="1"/>
</dbReference>
<evidence type="ECO:0000259" key="4">
    <source>
        <dbReference type="Pfam" id="PF00437"/>
    </source>
</evidence>
<keyword evidence="5" id="KW-0614">Plasmid</keyword>
<dbReference type="PANTHER" id="PTHR30258:SF1">
    <property type="entry name" value="PROTEIN TRANSPORT PROTEIN HOFB HOMOLOG"/>
    <property type="match status" value="1"/>
</dbReference>
<dbReference type="Gene3D" id="3.40.50.300">
    <property type="entry name" value="P-loop containing nucleotide triphosphate hydrolases"/>
    <property type="match status" value="1"/>
</dbReference>
<evidence type="ECO:0000256" key="2">
    <source>
        <dbReference type="ARBA" id="ARBA00022741"/>
    </source>
</evidence>
<gene>
    <name evidence="5" type="ORF">DA391_23915</name>
</gene>
<name>A0ABM6V0B2_9GAMM</name>
<sequence length="510" mass="56391">MKVLNLSGIDGVADYHLPAKLKDAMCLVKTDLGNIELRVSSHLINSAEVMDYERQLKKTNTEFKLVPSNIAEIVELNQQSGVTTQEQLNIIHGKIFEIFSAATDARSSDIHFRLRSKLCNVFFRVDGKLRFYKELTPEDGKSYINSLFNTRCEDRSHQSISYQEPCGAKVSEDFVQPLGLSGGRFASRPVADGGMVAVIRLISRRNEILSMEQLGLTDTEIETLERAIAKPTGVIFLTGPMGSGKSTLAQVVCELLTSRDPGIHLLTVENPVESPIKGAVQTSLGTGEEWWEAIKSMMRLDLNWILIGEVRDPLSASAAIEAAQTGHNVLTTIHTTFPIDTISRLKSLNVQSDLITDASLITCLVGQRLAPKLCPSCKQKYTDSSKSVAPVIKKIIDKHCDIDSIYLKNPQGCSECSGAGVKGRVGIFEVIEVDANFMDIYHSQGKIKAYEHWYINGGATLCTNTLRLINNGEIDPVLSHKDVCNLDRDYLIFTDEVRAAAKMNREKINE</sequence>
<dbReference type="Pfam" id="PF00437">
    <property type="entry name" value="T2SSE"/>
    <property type="match status" value="1"/>
</dbReference>
<evidence type="ECO:0000313" key="5">
    <source>
        <dbReference type="EMBL" id="AVX40723.1"/>
    </source>
</evidence>
<dbReference type="RefSeq" id="WP_108088373.1">
    <property type="nucleotide sequence ID" value="NZ_CP028489.1"/>
</dbReference>
<geneLocation type="plasmid" evidence="5 6">
    <name>unnamed2</name>
</geneLocation>
<dbReference type="SUPFAM" id="SSF52540">
    <property type="entry name" value="P-loop containing nucleoside triphosphate hydrolases"/>
    <property type="match status" value="1"/>
</dbReference>
<organism evidence="5 6">
    <name type="scientific">Yersinia massiliensis</name>
    <dbReference type="NCBI Taxonomy" id="419257"/>
    <lineage>
        <taxon>Bacteria</taxon>
        <taxon>Pseudomonadati</taxon>
        <taxon>Pseudomonadota</taxon>
        <taxon>Gammaproteobacteria</taxon>
        <taxon>Enterobacterales</taxon>
        <taxon>Yersiniaceae</taxon>
        <taxon>Yersinia</taxon>
    </lineage>
</organism>
<feature type="domain" description="Bacterial type II secretion system protein E" evidence="4">
    <location>
        <begin position="86"/>
        <end position="473"/>
    </location>
</feature>
<accession>A0ABM6V0B2</accession>
<keyword evidence="2" id="KW-0547">Nucleotide-binding</keyword>